<dbReference type="EMBL" id="QSQR01000001">
    <property type="protein sequence ID" value="RGK48452.1"/>
    <property type="molecule type" value="Genomic_DNA"/>
</dbReference>
<dbReference type="GO" id="GO:0016020">
    <property type="term" value="C:membrane"/>
    <property type="evidence" value="ECO:0007669"/>
    <property type="project" value="TreeGrafter"/>
</dbReference>
<evidence type="ECO:0000313" key="2">
    <source>
        <dbReference type="Proteomes" id="UP000260790"/>
    </source>
</evidence>
<evidence type="ECO:0000313" key="1">
    <source>
        <dbReference type="EMBL" id="RGK48452.1"/>
    </source>
</evidence>
<comment type="caution">
    <text evidence="1">The sequence shown here is derived from an EMBL/GenBank/DDBJ whole genome shotgun (WGS) entry which is preliminary data.</text>
</comment>
<name>A0A8B2Z9K5_9LACO</name>
<proteinExistence type="predicted"/>
<protein>
    <submittedName>
        <fullName evidence="1">Alpha/beta hydrolase</fullName>
    </submittedName>
</protein>
<dbReference type="PANTHER" id="PTHR43798:SF33">
    <property type="entry name" value="HYDROLASE, PUTATIVE (AFU_ORTHOLOGUE AFUA_2G14860)-RELATED"/>
    <property type="match status" value="1"/>
</dbReference>
<dbReference type="PANTHER" id="PTHR43798">
    <property type="entry name" value="MONOACYLGLYCEROL LIPASE"/>
    <property type="match status" value="1"/>
</dbReference>
<dbReference type="Proteomes" id="UP000260790">
    <property type="component" value="Unassembled WGS sequence"/>
</dbReference>
<dbReference type="InterPro" id="IPR050266">
    <property type="entry name" value="AB_hydrolase_sf"/>
</dbReference>
<dbReference type="SUPFAM" id="SSF53474">
    <property type="entry name" value="alpha/beta-Hydrolases"/>
    <property type="match status" value="1"/>
</dbReference>
<reference evidence="1 2" key="1">
    <citation type="submission" date="2018-08" db="EMBL/GenBank/DDBJ databases">
        <title>A genome reference for cultivated species of the human gut microbiota.</title>
        <authorList>
            <person name="Zou Y."/>
            <person name="Xue W."/>
            <person name="Luo G."/>
        </authorList>
    </citation>
    <scope>NUCLEOTIDE SEQUENCE [LARGE SCALE GENOMIC DNA]</scope>
    <source>
        <strain evidence="1 2">TF10-9AT</strain>
    </source>
</reference>
<organism evidence="1 2">
    <name type="scientific">Ligilactobacillus ruminis</name>
    <dbReference type="NCBI Taxonomy" id="1623"/>
    <lineage>
        <taxon>Bacteria</taxon>
        <taxon>Bacillati</taxon>
        <taxon>Bacillota</taxon>
        <taxon>Bacilli</taxon>
        <taxon>Lactobacillales</taxon>
        <taxon>Lactobacillaceae</taxon>
        <taxon>Ligilactobacillus</taxon>
    </lineage>
</organism>
<dbReference type="AlphaFoldDB" id="A0A8B2Z9K5"/>
<sequence length="274" mass="31642">MIMKTNLGEFYYSEYGEGEDYVIVFLSGMGINSAYYDFYNLVRMLPKKKVKLITLDLLGEGLSGYPKREKRNLETISSEINTFVNNISCKKVLFCCHSFSALYILYLLNNRKEFLMNYEIVGFIGIDPTGPSVMKHFMNEFDCLLEEALDVQQKKKQGLTFEIGDDDINPLLPPNEFQKCKVIYSNLMGNKWQIATISKAKQTIMKLLDESVIDIPTLCILSSLNSEDYKKYGNQYFNNNRMSMEITLNSHHYVHWKQLNNVASIIGVFLNQII</sequence>
<dbReference type="Gene3D" id="3.40.50.1820">
    <property type="entry name" value="alpha/beta hydrolase"/>
    <property type="match status" value="1"/>
</dbReference>
<dbReference type="InterPro" id="IPR029058">
    <property type="entry name" value="AB_hydrolase_fold"/>
</dbReference>
<gene>
    <name evidence="1" type="ORF">DXD09_01640</name>
</gene>
<dbReference type="RefSeq" id="WP_117642250.1">
    <property type="nucleotide sequence ID" value="NZ_JAQDES010000003.1"/>
</dbReference>
<accession>A0A8B2Z9K5</accession>
<dbReference type="GO" id="GO:0016787">
    <property type="term" value="F:hydrolase activity"/>
    <property type="evidence" value="ECO:0007669"/>
    <property type="project" value="UniProtKB-KW"/>
</dbReference>
<keyword evidence="1" id="KW-0378">Hydrolase</keyword>